<evidence type="ECO:0000256" key="3">
    <source>
        <dbReference type="ARBA" id="ARBA00022695"/>
    </source>
</evidence>
<evidence type="ECO:0000313" key="9">
    <source>
        <dbReference type="EMBL" id="CAF5184137.1"/>
    </source>
</evidence>
<dbReference type="CDD" id="cd09274">
    <property type="entry name" value="RNase_HI_RT_Ty3"/>
    <property type="match status" value="1"/>
</dbReference>
<evidence type="ECO:0000259" key="8">
    <source>
        <dbReference type="PROSITE" id="PS50878"/>
    </source>
</evidence>
<dbReference type="Pfam" id="PF17917">
    <property type="entry name" value="RT_RNaseH"/>
    <property type="match status" value="1"/>
</dbReference>
<organism evidence="9 10">
    <name type="scientific">Rotaria magnacalcarata</name>
    <dbReference type="NCBI Taxonomy" id="392030"/>
    <lineage>
        <taxon>Eukaryota</taxon>
        <taxon>Metazoa</taxon>
        <taxon>Spiralia</taxon>
        <taxon>Gnathifera</taxon>
        <taxon>Rotifera</taxon>
        <taxon>Eurotatoria</taxon>
        <taxon>Bdelloidea</taxon>
        <taxon>Philodinida</taxon>
        <taxon>Philodinidae</taxon>
        <taxon>Rotaria</taxon>
    </lineage>
</organism>
<keyword evidence="4" id="KW-0540">Nuclease</keyword>
<evidence type="ECO:0000313" key="10">
    <source>
        <dbReference type="Proteomes" id="UP000681720"/>
    </source>
</evidence>
<dbReference type="AlphaFoldDB" id="A0A8S3HPX0"/>
<dbReference type="PROSITE" id="PS50878">
    <property type="entry name" value="RT_POL"/>
    <property type="match status" value="1"/>
</dbReference>
<feature type="domain" description="Reverse transcriptase" evidence="8">
    <location>
        <begin position="55"/>
        <end position="234"/>
    </location>
</feature>
<feature type="non-terminal residue" evidence="9">
    <location>
        <position position="363"/>
    </location>
</feature>
<dbReference type="InterPro" id="IPR050951">
    <property type="entry name" value="Retrovirus_Pol_polyprotein"/>
</dbReference>
<evidence type="ECO:0000256" key="5">
    <source>
        <dbReference type="ARBA" id="ARBA00022759"/>
    </source>
</evidence>
<dbReference type="Gene3D" id="3.30.70.270">
    <property type="match status" value="1"/>
</dbReference>
<dbReference type="InterPro" id="IPR000477">
    <property type="entry name" value="RT_dom"/>
</dbReference>
<dbReference type="Gene3D" id="3.10.20.370">
    <property type="match status" value="1"/>
</dbReference>
<name>A0A8S3HPX0_9BILA</name>
<keyword evidence="6" id="KW-0378">Hydrolase</keyword>
<gene>
    <name evidence="9" type="ORF">GIL414_LOCUS70349</name>
</gene>
<evidence type="ECO:0000256" key="2">
    <source>
        <dbReference type="ARBA" id="ARBA00022679"/>
    </source>
</evidence>
<feature type="non-terminal residue" evidence="9">
    <location>
        <position position="1"/>
    </location>
</feature>
<evidence type="ECO:0000256" key="7">
    <source>
        <dbReference type="ARBA" id="ARBA00022918"/>
    </source>
</evidence>
<keyword evidence="2" id="KW-0808">Transferase</keyword>
<dbReference type="GO" id="GO:0003964">
    <property type="term" value="F:RNA-directed DNA polymerase activity"/>
    <property type="evidence" value="ECO:0007669"/>
    <property type="project" value="UniProtKB-KW"/>
</dbReference>
<proteinExistence type="predicted"/>
<dbReference type="EMBL" id="CAJOBJ010332045">
    <property type="protein sequence ID" value="CAF5184137.1"/>
    <property type="molecule type" value="Genomic_DNA"/>
</dbReference>
<dbReference type="SUPFAM" id="SSF56672">
    <property type="entry name" value="DNA/RNA polymerases"/>
    <property type="match status" value="1"/>
</dbReference>
<dbReference type="InterPro" id="IPR041373">
    <property type="entry name" value="RT_RNaseH"/>
</dbReference>
<dbReference type="Pfam" id="PF00078">
    <property type="entry name" value="RVT_1"/>
    <property type="match status" value="1"/>
</dbReference>
<dbReference type="InterPro" id="IPR043128">
    <property type="entry name" value="Rev_trsase/Diguanyl_cyclase"/>
</dbReference>
<comment type="caution">
    <text evidence="9">The sequence shown here is derived from an EMBL/GenBank/DDBJ whole genome shotgun (WGS) entry which is preliminary data.</text>
</comment>
<dbReference type="FunFam" id="3.10.10.10:FF:000007">
    <property type="entry name" value="Retrovirus-related Pol polyprotein from transposon 17.6-like Protein"/>
    <property type="match status" value="1"/>
</dbReference>
<evidence type="ECO:0000256" key="4">
    <source>
        <dbReference type="ARBA" id="ARBA00022722"/>
    </source>
</evidence>
<keyword evidence="3" id="KW-0548">Nucleotidyltransferase</keyword>
<accession>A0A8S3HPX0</accession>
<dbReference type="Gene3D" id="3.10.10.10">
    <property type="entry name" value="HIV Type 1 Reverse Transcriptase, subunit A, domain 1"/>
    <property type="match status" value="1"/>
</dbReference>
<reference evidence="9" key="1">
    <citation type="submission" date="2021-02" db="EMBL/GenBank/DDBJ databases">
        <authorList>
            <person name="Nowell W R."/>
        </authorList>
    </citation>
    <scope>NUCLEOTIDE SEQUENCE</scope>
</reference>
<dbReference type="CDD" id="cd01647">
    <property type="entry name" value="RT_LTR"/>
    <property type="match status" value="1"/>
</dbReference>
<dbReference type="PANTHER" id="PTHR37984:SF5">
    <property type="entry name" value="PROTEIN NYNRIN-LIKE"/>
    <property type="match status" value="1"/>
</dbReference>
<dbReference type="GO" id="GO:0004519">
    <property type="term" value="F:endonuclease activity"/>
    <property type="evidence" value="ECO:0007669"/>
    <property type="project" value="UniProtKB-KW"/>
</dbReference>
<sequence>LISQYPQVFTEQPGHTHVTKHTIELQPGTKPSNTQPYRLSPSKKAIVDQQLEEMLQAGHISPSRSPWAAPIVLSPKKDGSLRFCVDYRKLNANTIRTAYPMPRVDDTLDSLCQAKYISTLDLRSGYWQVELDPDSRDKTAFITHRGLYEFRVMPFGLSNAPATFQCLMDVVLAGLKWQSCLVYIDDIVVFSPTFEQHLRDLSTIFDRLANAGLTLKASKCDFCRKELKYLGHLITPDGIKPDPGLTQAPLLQAPNFNEPFILETDASDYGLGAILTQEFENQKFVIAYASRTQTAAERNYFPTEKEALAIFWATKHFRPYLEGTTIYIRSDCRALQWLLNTKDLSGRLARWAISLSAFNIVDI</sequence>
<keyword evidence="7" id="KW-0695">RNA-directed DNA polymerase</keyword>
<evidence type="ECO:0000256" key="1">
    <source>
        <dbReference type="ARBA" id="ARBA00022670"/>
    </source>
</evidence>
<protein>
    <recommendedName>
        <fullName evidence="8">Reverse transcriptase domain-containing protein</fullName>
    </recommendedName>
</protein>
<dbReference type="GO" id="GO:0008233">
    <property type="term" value="F:peptidase activity"/>
    <property type="evidence" value="ECO:0007669"/>
    <property type="project" value="UniProtKB-KW"/>
</dbReference>
<keyword evidence="5" id="KW-0255">Endonuclease</keyword>
<dbReference type="Proteomes" id="UP000681720">
    <property type="component" value="Unassembled WGS sequence"/>
</dbReference>
<evidence type="ECO:0000256" key="6">
    <source>
        <dbReference type="ARBA" id="ARBA00022801"/>
    </source>
</evidence>
<dbReference type="FunFam" id="3.10.20.370:FF:000001">
    <property type="entry name" value="Retrovirus-related Pol polyprotein from transposon 17.6-like protein"/>
    <property type="match status" value="1"/>
</dbReference>
<dbReference type="PANTHER" id="PTHR37984">
    <property type="entry name" value="PROTEIN CBG26694"/>
    <property type="match status" value="1"/>
</dbReference>
<dbReference type="InterPro" id="IPR043502">
    <property type="entry name" value="DNA/RNA_pol_sf"/>
</dbReference>
<keyword evidence="1" id="KW-0645">Protease</keyword>
<dbReference type="GO" id="GO:0006508">
    <property type="term" value="P:proteolysis"/>
    <property type="evidence" value="ECO:0007669"/>
    <property type="project" value="UniProtKB-KW"/>
</dbReference>